<dbReference type="RefSeq" id="WP_147655483.1">
    <property type="nucleotide sequence ID" value="NZ_BMFM01000001.1"/>
</dbReference>
<accession>A0A5B9DKZ0</accession>
<dbReference type="InterPro" id="IPR011527">
    <property type="entry name" value="ABC1_TM_dom"/>
</dbReference>
<dbReference type="SUPFAM" id="SSF52540">
    <property type="entry name" value="P-loop containing nucleoside triphosphate hydrolases"/>
    <property type="match status" value="1"/>
</dbReference>
<dbReference type="PANTHER" id="PTHR43394:SF1">
    <property type="entry name" value="ATP-BINDING CASSETTE SUB-FAMILY B MEMBER 10, MITOCHONDRIAL"/>
    <property type="match status" value="1"/>
</dbReference>
<evidence type="ECO:0000256" key="7">
    <source>
        <dbReference type="ARBA" id="ARBA00023136"/>
    </source>
</evidence>
<keyword evidence="10" id="KW-1185">Reference proteome</keyword>
<keyword evidence="4" id="KW-0547">Nucleotide-binding</keyword>
<comment type="subcellular location">
    <subcellularLocation>
        <location evidence="1">Cell membrane</location>
        <topology evidence="1">Multi-pass membrane protein</topology>
    </subcellularLocation>
</comment>
<dbReference type="EMBL" id="CP041690">
    <property type="protein sequence ID" value="QEE19884.1"/>
    <property type="molecule type" value="Genomic_DNA"/>
</dbReference>
<dbReference type="InterPro" id="IPR039421">
    <property type="entry name" value="Type_1_exporter"/>
</dbReference>
<keyword evidence="5 9" id="KW-0067">ATP-binding</keyword>
<evidence type="ECO:0000256" key="5">
    <source>
        <dbReference type="ARBA" id="ARBA00022840"/>
    </source>
</evidence>
<comment type="similarity">
    <text evidence="2">Belongs to the ABC transporter superfamily.</text>
</comment>
<dbReference type="GO" id="GO:0005886">
    <property type="term" value="C:plasma membrane"/>
    <property type="evidence" value="ECO:0007669"/>
    <property type="project" value="UniProtKB-SubCell"/>
</dbReference>
<gene>
    <name evidence="9" type="ORF">FNA67_06720</name>
</gene>
<dbReference type="PROSITE" id="PS50893">
    <property type="entry name" value="ABC_TRANSPORTER_2"/>
    <property type="match status" value="1"/>
</dbReference>
<dbReference type="InterPro" id="IPR017871">
    <property type="entry name" value="ABC_transporter-like_CS"/>
</dbReference>
<name>A0A5B9DKZ0_9HYPH</name>
<dbReference type="SMART" id="SM00382">
    <property type="entry name" value="AAA"/>
    <property type="match status" value="1"/>
</dbReference>
<dbReference type="PROSITE" id="PS50929">
    <property type="entry name" value="ABC_TM1F"/>
    <property type="match status" value="1"/>
</dbReference>
<evidence type="ECO:0000256" key="4">
    <source>
        <dbReference type="ARBA" id="ARBA00022741"/>
    </source>
</evidence>
<keyword evidence="3" id="KW-0812">Transmembrane</keyword>
<dbReference type="GO" id="GO:0016887">
    <property type="term" value="F:ATP hydrolysis activity"/>
    <property type="evidence" value="ECO:0007669"/>
    <property type="project" value="InterPro"/>
</dbReference>
<evidence type="ECO:0000256" key="1">
    <source>
        <dbReference type="ARBA" id="ARBA00004651"/>
    </source>
</evidence>
<evidence type="ECO:0000256" key="3">
    <source>
        <dbReference type="ARBA" id="ARBA00022692"/>
    </source>
</evidence>
<dbReference type="InterPro" id="IPR003593">
    <property type="entry name" value="AAA+_ATPase"/>
</dbReference>
<dbReference type="Pfam" id="PF00664">
    <property type="entry name" value="ABC_membrane"/>
    <property type="match status" value="1"/>
</dbReference>
<evidence type="ECO:0000256" key="8">
    <source>
        <dbReference type="ARBA" id="ARBA00024725"/>
    </source>
</evidence>
<dbReference type="Gene3D" id="1.20.1560.10">
    <property type="entry name" value="ABC transporter type 1, transmembrane domain"/>
    <property type="match status" value="1"/>
</dbReference>
<dbReference type="Proteomes" id="UP000321062">
    <property type="component" value="Chromosome"/>
</dbReference>
<organism evidence="9 10">
    <name type="scientific">Paradevosia tibetensis</name>
    <dbReference type="NCBI Taxonomy" id="1447062"/>
    <lineage>
        <taxon>Bacteria</taxon>
        <taxon>Pseudomonadati</taxon>
        <taxon>Pseudomonadota</taxon>
        <taxon>Alphaproteobacteria</taxon>
        <taxon>Hyphomicrobiales</taxon>
        <taxon>Devosiaceae</taxon>
        <taxon>Paradevosia</taxon>
    </lineage>
</organism>
<dbReference type="PROSITE" id="PS00211">
    <property type="entry name" value="ABC_TRANSPORTER_1"/>
    <property type="match status" value="1"/>
</dbReference>
<keyword evidence="6" id="KW-1133">Transmembrane helix</keyword>
<dbReference type="FunFam" id="3.40.50.300:FF:000218">
    <property type="entry name" value="Multidrug ABC transporter ATP-binding protein"/>
    <property type="match status" value="1"/>
</dbReference>
<dbReference type="Gene3D" id="3.40.50.300">
    <property type="entry name" value="P-loop containing nucleotide triphosphate hydrolases"/>
    <property type="match status" value="1"/>
</dbReference>
<dbReference type="InterPro" id="IPR003439">
    <property type="entry name" value="ABC_transporter-like_ATP-bd"/>
</dbReference>
<evidence type="ECO:0000256" key="2">
    <source>
        <dbReference type="ARBA" id="ARBA00005417"/>
    </source>
</evidence>
<dbReference type="PANTHER" id="PTHR43394">
    <property type="entry name" value="ATP-DEPENDENT PERMEASE MDL1, MITOCHONDRIAL"/>
    <property type="match status" value="1"/>
</dbReference>
<proteinExistence type="inferred from homology"/>
<dbReference type="GO" id="GO:0015421">
    <property type="term" value="F:ABC-type oligopeptide transporter activity"/>
    <property type="evidence" value="ECO:0007669"/>
    <property type="project" value="TreeGrafter"/>
</dbReference>
<dbReference type="InterPro" id="IPR036640">
    <property type="entry name" value="ABC1_TM_sf"/>
</dbReference>
<evidence type="ECO:0000256" key="6">
    <source>
        <dbReference type="ARBA" id="ARBA00022989"/>
    </source>
</evidence>
<dbReference type="AlphaFoldDB" id="A0A5B9DKZ0"/>
<sequence>MFDRVIAYFNTRYSPTALAKDPQPPMGLWKFCWYFIGQFRGAFALRMFLVAGGSVADAMMPIFVGLIVGMLATTNPGDMFTTNGQTLLLMATVVMLVRPGLFLIDTLVRNHSIVPNIVNIVRWQSHWHVIRQSWTFFQNDFAGRIANKIMQTGEAIETGINLTIDAAWYALVFVVVAITVLARLDPVLLIPIAIWGIAYGVLFHISMPLIAHHSELLSEAKSVMTGRIVDSYTNIQTLKTFSTGGHEDAYVADSIVEHTVEFRRLMRVFTYMWSILFFLNAFLVISITWLSLRGWNDGTLNAAAVATAVPFALQIMNMSGWILEIGSNVFRQIGNVRDGMDTIAQPITMLDKPEAPPLAVNAGEIVYDNVSFNYWRGKAGSVIDDFNLRVAPGEKIGLVGRSGSGKSTLVNLALRMFDVQDGSIRIDGKDVRDVTQESLRAAIGLVSQDTSLLHRSVRENLKYGRQDATDEQMIAAAEQAQVHDVIMGLVDPKGRTGYDAHVGERGVKLSGGQRQRIAIARVLLKNAPILVLDEATSALDSEVEAAIQDQLQSLMAGKTVIAIAHRLSTIAAMDRLVVLEKGRIVEEGTHAELLASGGHYAHLWERQSGGFLDLDAVETEAAQ</sequence>
<evidence type="ECO:0000313" key="9">
    <source>
        <dbReference type="EMBL" id="QEE19884.1"/>
    </source>
</evidence>
<dbReference type="InterPro" id="IPR027417">
    <property type="entry name" value="P-loop_NTPase"/>
</dbReference>
<dbReference type="SUPFAM" id="SSF90123">
    <property type="entry name" value="ABC transporter transmembrane region"/>
    <property type="match status" value="1"/>
</dbReference>
<evidence type="ECO:0000313" key="10">
    <source>
        <dbReference type="Proteomes" id="UP000321062"/>
    </source>
</evidence>
<dbReference type="KEGG" id="yti:FNA67_06720"/>
<dbReference type="Pfam" id="PF00005">
    <property type="entry name" value="ABC_tran"/>
    <property type="match status" value="1"/>
</dbReference>
<reference evidence="9 10" key="1">
    <citation type="journal article" date="2015" name="Int. J. Syst. Evol. Microbiol.">
        <title>Youhaiella tibetensis gen. nov., sp. nov., isolated from subsurface sediment.</title>
        <authorList>
            <person name="Wang Y.X."/>
            <person name="Huang F.Q."/>
            <person name="Nogi Y."/>
            <person name="Pang S.J."/>
            <person name="Wang P.K."/>
            <person name="Lv J."/>
        </authorList>
    </citation>
    <scope>NUCLEOTIDE SEQUENCE [LARGE SCALE GENOMIC DNA]</scope>
    <source>
        <strain evidence="10">fig4</strain>
    </source>
</reference>
<dbReference type="OrthoDB" id="9804259at2"/>
<comment type="function">
    <text evidence="8">Part of an ABC transporter complex. Transmembrane domains (TMD) form a pore in the inner membrane and the ATP-binding domain (NBD) is responsible for energy generation.</text>
</comment>
<protein>
    <submittedName>
        <fullName evidence="9">ABC transporter ATP-binding protein</fullName>
    </submittedName>
</protein>
<keyword evidence="7" id="KW-0472">Membrane</keyword>
<dbReference type="GO" id="GO:0005524">
    <property type="term" value="F:ATP binding"/>
    <property type="evidence" value="ECO:0007669"/>
    <property type="project" value="UniProtKB-KW"/>
</dbReference>